<keyword evidence="1" id="KW-0732">Signal</keyword>
<dbReference type="EMBL" id="BOOA01000041">
    <property type="protein sequence ID" value="GIH26490.1"/>
    <property type="molecule type" value="Genomic_DNA"/>
</dbReference>
<feature type="chain" id="PRO_5037436134" description="DUF4760 domain-containing protein" evidence="1">
    <location>
        <begin position="23"/>
        <end position="173"/>
    </location>
</feature>
<dbReference type="Proteomes" id="UP000640052">
    <property type="component" value="Unassembled WGS sequence"/>
</dbReference>
<sequence length="173" mass="20010">MIYNMIALVLSTLALASSTALAFRQAGLMKRSNHLPAYLAFLEEFRTDAFHQRYHFICNRLNVDHDPRNGISGLPDNVRDTLYDVAYFHQNLAALFRLGILDDQIIVTMSTRFVRVWDAIEPFVLREREIVSIPHMLRVLQDFADDVRTTPQEQGLLRHLRNTRKADRNTAKA</sequence>
<evidence type="ECO:0008006" key="4">
    <source>
        <dbReference type="Google" id="ProtNLM"/>
    </source>
</evidence>
<comment type="caution">
    <text evidence="2">The sequence shown here is derived from an EMBL/GenBank/DDBJ whole genome shotgun (WGS) entry which is preliminary data.</text>
</comment>
<dbReference type="InterPro" id="IPR031876">
    <property type="entry name" value="DUF4760"/>
</dbReference>
<name>A0A919QFL0_9ACTN</name>
<accession>A0A919QFL0</accession>
<dbReference type="RefSeq" id="WP_204043170.1">
    <property type="nucleotide sequence ID" value="NZ_BOOA01000041.1"/>
</dbReference>
<keyword evidence="3" id="KW-1185">Reference proteome</keyword>
<evidence type="ECO:0000313" key="3">
    <source>
        <dbReference type="Proteomes" id="UP000640052"/>
    </source>
</evidence>
<organism evidence="2 3">
    <name type="scientific">Acrocarpospora phusangensis</name>
    <dbReference type="NCBI Taxonomy" id="1070424"/>
    <lineage>
        <taxon>Bacteria</taxon>
        <taxon>Bacillati</taxon>
        <taxon>Actinomycetota</taxon>
        <taxon>Actinomycetes</taxon>
        <taxon>Streptosporangiales</taxon>
        <taxon>Streptosporangiaceae</taxon>
        <taxon>Acrocarpospora</taxon>
    </lineage>
</organism>
<reference evidence="2" key="1">
    <citation type="submission" date="2021-01" db="EMBL/GenBank/DDBJ databases">
        <title>Whole genome shotgun sequence of Acrocarpospora phusangensis NBRC 108782.</title>
        <authorList>
            <person name="Komaki H."/>
            <person name="Tamura T."/>
        </authorList>
    </citation>
    <scope>NUCLEOTIDE SEQUENCE</scope>
    <source>
        <strain evidence="2">NBRC 108782</strain>
    </source>
</reference>
<proteinExistence type="predicted"/>
<dbReference type="AlphaFoldDB" id="A0A919QFL0"/>
<feature type="signal peptide" evidence="1">
    <location>
        <begin position="1"/>
        <end position="22"/>
    </location>
</feature>
<dbReference type="Pfam" id="PF15956">
    <property type="entry name" value="DUF4760"/>
    <property type="match status" value="1"/>
</dbReference>
<evidence type="ECO:0000256" key="1">
    <source>
        <dbReference type="SAM" id="SignalP"/>
    </source>
</evidence>
<gene>
    <name evidence="2" type="ORF">Aph01nite_48000</name>
</gene>
<protein>
    <recommendedName>
        <fullName evidence="4">DUF4760 domain-containing protein</fullName>
    </recommendedName>
</protein>
<evidence type="ECO:0000313" key="2">
    <source>
        <dbReference type="EMBL" id="GIH26490.1"/>
    </source>
</evidence>